<evidence type="ECO:0000256" key="1">
    <source>
        <dbReference type="SAM" id="SignalP"/>
    </source>
</evidence>
<comment type="caution">
    <text evidence="3">The sequence shown here is derived from an EMBL/GenBank/DDBJ whole genome shotgun (WGS) entry which is preliminary data.</text>
</comment>
<name>A0A4Q7Z4P5_9GAMM</name>
<proteinExistence type="predicted"/>
<dbReference type="GO" id="GO:0016020">
    <property type="term" value="C:membrane"/>
    <property type="evidence" value="ECO:0007669"/>
    <property type="project" value="InterPro"/>
</dbReference>
<feature type="chain" id="PRO_5020773839" evidence="1">
    <location>
        <begin position="24"/>
        <end position="167"/>
    </location>
</feature>
<dbReference type="SMART" id="SM00900">
    <property type="entry name" value="FMN_bind"/>
    <property type="match status" value="1"/>
</dbReference>
<reference evidence="3 4" key="1">
    <citation type="submission" date="2019-02" db="EMBL/GenBank/DDBJ databases">
        <title>Genomic Encyclopedia of Type Strains, Phase IV (KMG-IV): sequencing the most valuable type-strain genomes for metagenomic binning, comparative biology and taxonomic classification.</title>
        <authorList>
            <person name="Goeker M."/>
        </authorList>
    </citation>
    <scope>NUCLEOTIDE SEQUENCE [LARGE SCALE GENOMIC DNA]</scope>
    <source>
        <strain evidence="3 4">DSM 105135</strain>
    </source>
</reference>
<evidence type="ECO:0000259" key="2">
    <source>
        <dbReference type="SMART" id="SM00900"/>
    </source>
</evidence>
<keyword evidence="4" id="KW-1185">Reference proteome</keyword>
<dbReference type="GO" id="GO:0010181">
    <property type="term" value="F:FMN binding"/>
    <property type="evidence" value="ECO:0007669"/>
    <property type="project" value="InterPro"/>
</dbReference>
<feature type="domain" description="FMN-binding" evidence="2">
    <location>
        <begin position="81"/>
        <end position="162"/>
    </location>
</feature>
<gene>
    <name evidence="3" type="ORF">EV700_1758</name>
</gene>
<dbReference type="RefSeq" id="WP_165391399.1">
    <property type="nucleotide sequence ID" value="NZ_SHKX01000012.1"/>
</dbReference>
<accession>A0A4Q7Z4P5</accession>
<sequence>MPLKSAVSLMLVGLLAAAVPALAADPAPVSRLLPGGEQKMLWLTPELKQRVEGILGHAYAGLRVRYWQAGGRTAWVLDEVGKEQPITAGITIEQGHIVDMQVLAYRESRGGEVQQPFFTRQFNGATLNGGKDMLDRRVDGITGATLSVNAMQKMARVALLLDSRRSP</sequence>
<dbReference type="InterPro" id="IPR007329">
    <property type="entry name" value="FMN-bd"/>
</dbReference>
<organism evidence="3 4">
    <name type="scientific">Fluviicoccus keumensis</name>
    <dbReference type="NCBI Taxonomy" id="1435465"/>
    <lineage>
        <taxon>Bacteria</taxon>
        <taxon>Pseudomonadati</taxon>
        <taxon>Pseudomonadota</taxon>
        <taxon>Gammaproteobacteria</taxon>
        <taxon>Moraxellales</taxon>
        <taxon>Moraxellaceae</taxon>
        <taxon>Fluviicoccus</taxon>
    </lineage>
</organism>
<dbReference type="EMBL" id="SHKX01000012">
    <property type="protein sequence ID" value="RZU44954.1"/>
    <property type="molecule type" value="Genomic_DNA"/>
</dbReference>
<keyword evidence="1" id="KW-0732">Signal</keyword>
<dbReference type="AlphaFoldDB" id="A0A4Q7Z4P5"/>
<dbReference type="Pfam" id="PF04205">
    <property type="entry name" value="FMN_bind"/>
    <property type="match status" value="1"/>
</dbReference>
<protein>
    <submittedName>
        <fullName evidence="3">FMN-binding protein</fullName>
    </submittedName>
</protein>
<feature type="signal peptide" evidence="1">
    <location>
        <begin position="1"/>
        <end position="23"/>
    </location>
</feature>
<evidence type="ECO:0000313" key="3">
    <source>
        <dbReference type="EMBL" id="RZU44954.1"/>
    </source>
</evidence>
<evidence type="ECO:0000313" key="4">
    <source>
        <dbReference type="Proteomes" id="UP000292423"/>
    </source>
</evidence>
<dbReference type="Proteomes" id="UP000292423">
    <property type="component" value="Unassembled WGS sequence"/>
</dbReference>